<dbReference type="EMBL" id="CP159837">
    <property type="protein sequence ID" value="XCM36544.1"/>
    <property type="molecule type" value="Genomic_DNA"/>
</dbReference>
<dbReference type="RefSeq" id="WP_354635226.1">
    <property type="nucleotide sequence ID" value="NZ_CP159837.1"/>
</dbReference>
<organism evidence="1">
    <name type="scientific">Planktothricoides raciborskii GIHE-MW2</name>
    <dbReference type="NCBI Taxonomy" id="2792601"/>
    <lineage>
        <taxon>Bacteria</taxon>
        <taxon>Bacillati</taxon>
        <taxon>Cyanobacteriota</taxon>
        <taxon>Cyanophyceae</taxon>
        <taxon>Oscillatoriophycideae</taxon>
        <taxon>Oscillatoriales</taxon>
        <taxon>Oscillatoriaceae</taxon>
        <taxon>Planktothricoides</taxon>
    </lineage>
</organism>
<dbReference type="AlphaFoldDB" id="A0AAU8JBH0"/>
<accession>A0AAU8JBH0</accession>
<name>A0AAU8JBH0_9CYAN</name>
<proteinExistence type="predicted"/>
<evidence type="ECO:0000313" key="1">
    <source>
        <dbReference type="EMBL" id="XCM36544.1"/>
    </source>
</evidence>
<protein>
    <submittedName>
        <fullName evidence="1">Uncharacterized protein</fullName>
    </submittedName>
</protein>
<sequence length="183" mass="21335">MNDYLALKLGKLQAQIYWLHDAEKFTELAESAAEIYQCLGYDAKTAETVGNLISQAYQLADPADLAYQAGDFDLEMQFYHQVKDKLLEAEAHLGLPESIAEHQMKWWLYFRHKQKLKVAIHLFLQHFKSLGWINLIPAIQVSYDLVKICKIHKLRDLEMTAEYASHYWSILLKMKPPQYPYLG</sequence>
<gene>
    <name evidence="1" type="ORF">ABWT76_005308</name>
</gene>
<reference evidence="1" key="1">
    <citation type="submission" date="2024-07" db="EMBL/GenBank/DDBJ databases">
        <authorList>
            <person name="Kim Y.J."/>
            <person name="Jeong J.Y."/>
        </authorList>
    </citation>
    <scope>NUCLEOTIDE SEQUENCE</scope>
    <source>
        <strain evidence="1">GIHE-MW2</strain>
    </source>
</reference>